<protein>
    <submittedName>
        <fullName evidence="5">SpoIID/LytB domain-containing protein</fullName>
    </submittedName>
</protein>
<dbReference type="InterPro" id="IPR013486">
    <property type="entry name" value="SpoIID/LytB"/>
</dbReference>
<dbReference type="PANTHER" id="PTHR30032">
    <property type="entry name" value="N-ACETYLMURAMOYL-L-ALANINE AMIDASE-RELATED"/>
    <property type="match status" value="1"/>
</dbReference>
<evidence type="ECO:0000313" key="6">
    <source>
        <dbReference type="Proteomes" id="UP000886884"/>
    </source>
</evidence>
<dbReference type="NCBIfam" id="TIGR02669">
    <property type="entry name" value="SpoIID_LytB"/>
    <property type="match status" value="1"/>
</dbReference>
<dbReference type="Proteomes" id="UP000886884">
    <property type="component" value="Unassembled WGS sequence"/>
</dbReference>
<accession>A0A9D1P9J1</accession>
<dbReference type="EMBL" id="DVOT01000249">
    <property type="protein sequence ID" value="HIV29086.1"/>
    <property type="molecule type" value="Genomic_DNA"/>
</dbReference>
<dbReference type="PANTHER" id="PTHR30032:SF4">
    <property type="entry name" value="AMIDASE ENHANCER"/>
    <property type="match status" value="1"/>
</dbReference>
<reference evidence="5" key="1">
    <citation type="submission" date="2020-10" db="EMBL/GenBank/DDBJ databases">
        <authorList>
            <person name="Gilroy R."/>
        </authorList>
    </citation>
    <scope>NUCLEOTIDE SEQUENCE</scope>
    <source>
        <strain evidence="5">CHK183-6373</strain>
    </source>
</reference>
<dbReference type="GO" id="GO:0030288">
    <property type="term" value="C:outer membrane-bounded periplasmic space"/>
    <property type="evidence" value="ECO:0007669"/>
    <property type="project" value="TreeGrafter"/>
</dbReference>
<feature type="domain" description="SH3b" evidence="3">
    <location>
        <begin position="540"/>
        <end position="591"/>
    </location>
</feature>
<evidence type="ECO:0000259" key="3">
    <source>
        <dbReference type="Pfam" id="PF08239"/>
    </source>
</evidence>
<evidence type="ECO:0000256" key="2">
    <source>
        <dbReference type="SAM" id="SignalP"/>
    </source>
</evidence>
<name>A0A9D1P9J1_9FIRM</name>
<dbReference type="InterPro" id="IPR003646">
    <property type="entry name" value="SH3-like_bac-type"/>
</dbReference>
<gene>
    <name evidence="5" type="ORF">IAA64_14080</name>
</gene>
<dbReference type="InterPro" id="IPR013693">
    <property type="entry name" value="SpoIID/LytB_N"/>
</dbReference>
<evidence type="ECO:0000259" key="4">
    <source>
        <dbReference type="Pfam" id="PF08486"/>
    </source>
</evidence>
<dbReference type="InterPro" id="IPR051922">
    <property type="entry name" value="Bact_Sporulation_Assoc"/>
</dbReference>
<dbReference type="Pfam" id="PF08239">
    <property type="entry name" value="SH3_3"/>
    <property type="match status" value="1"/>
</dbReference>
<feature type="domain" description="Sporulation stage II protein D amidase enhancer LytB N-terminal" evidence="4">
    <location>
        <begin position="132"/>
        <end position="218"/>
    </location>
</feature>
<dbReference type="GO" id="GO:0030435">
    <property type="term" value="P:sporulation resulting in formation of a cellular spore"/>
    <property type="evidence" value="ECO:0007669"/>
    <property type="project" value="InterPro"/>
</dbReference>
<dbReference type="AlphaFoldDB" id="A0A9D1P9J1"/>
<sequence length="593" mass="64226">MRKKLLALTLIALLLLPGGSAEPSEPVDGTLRVYLLSLGNIASIDFTLDGVYTVNGSSGFRLDKGTTFTLALVNGSIYLLSGGLTIQMGESFQLTRAQTEEGAANGAYLSKTERDTLYCGDFIIRAGANGLEITLIIDIEDYLYGVVPYEMSDSFPLEALKAQAVAARTYAYRSKLSSANEAYDVVDTTQDQVFKGYDPSFTNAIQAVDETRGVMGTYQGEYVMCWYSASNGGQTLLPQYIWGGDGDYGYVDIRDDPYDLENPQSVVKTLTIATDGAQLDERLRAIFLPQLSEQLAALGYSGEESEIQITRVLRAEALDPLYEGTRMYTRLRFSLEVAARASAESALPTASPAESLAPAPSATPVSALNLFSSFFQTDSATDAPTPSPTPAVSPSPSPAETAADETGEIWVKVPHELTADVMVYSELKDGFDMAINGGDYELVSVVNEIDTIRIEMRRFGHGVGMSQRGAQWMAAQYGMTYTDILSFYYPGMELVTVTWAETPLGVVDPLPLAPEPTQAPLPALESGEAYARVTLSSRNSTLNVRAEPHTDAAIVGTLAHDWRLIVISTADGWAQIRTADLSGYVSLDYIEFE</sequence>
<keyword evidence="2" id="KW-0732">Signal</keyword>
<comment type="caution">
    <text evidence="5">The sequence shown here is derived from an EMBL/GenBank/DDBJ whole genome shotgun (WGS) entry which is preliminary data.</text>
</comment>
<organism evidence="5 6">
    <name type="scientific">Candidatus Ornithocaccomicrobium faecavium</name>
    <dbReference type="NCBI Taxonomy" id="2840890"/>
    <lineage>
        <taxon>Bacteria</taxon>
        <taxon>Bacillati</taxon>
        <taxon>Bacillota</taxon>
        <taxon>Clostridia</taxon>
        <taxon>Candidatus Ornithocaccomicrobium</taxon>
    </lineage>
</organism>
<feature type="signal peptide" evidence="2">
    <location>
        <begin position="1"/>
        <end position="21"/>
    </location>
</feature>
<evidence type="ECO:0000256" key="1">
    <source>
        <dbReference type="SAM" id="MobiDB-lite"/>
    </source>
</evidence>
<feature type="region of interest" description="Disordered" evidence="1">
    <location>
        <begin position="379"/>
        <end position="404"/>
    </location>
</feature>
<feature type="compositionally biased region" description="Pro residues" evidence="1">
    <location>
        <begin position="385"/>
        <end position="397"/>
    </location>
</feature>
<reference evidence="5" key="2">
    <citation type="journal article" date="2021" name="PeerJ">
        <title>Extensive microbial diversity within the chicken gut microbiome revealed by metagenomics and culture.</title>
        <authorList>
            <person name="Gilroy R."/>
            <person name="Ravi A."/>
            <person name="Getino M."/>
            <person name="Pursley I."/>
            <person name="Horton D.L."/>
            <person name="Alikhan N.F."/>
            <person name="Baker D."/>
            <person name="Gharbi K."/>
            <person name="Hall N."/>
            <person name="Watson M."/>
            <person name="Adriaenssens E.M."/>
            <person name="Foster-Nyarko E."/>
            <person name="Jarju S."/>
            <person name="Secka A."/>
            <person name="Antonio M."/>
            <person name="Oren A."/>
            <person name="Chaudhuri R.R."/>
            <person name="La Ragione R."/>
            <person name="Hildebrand F."/>
            <person name="Pallen M.J."/>
        </authorList>
    </citation>
    <scope>NUCLEOTIDE SEQUENCE</scope>
    <source>
        <strain evidence="5">CHK183-6373</strain>
    </source>
</reference>
<dbReference type="Pfam" id="PF08486">
    <property type="entry name" value="SpoIID"/>
    <property type="match status" value="1"/>
</dbReference>
<evidence type="ECO:0000313" key="5">
    <source>
        <dbReference type="EMBL" id="HIV29086.1"/>
    </source>
</evidence>
<proteinExistence type="predicted"/>
<dbReference type="Gene3D" id="2.30.30.40">
    <property type="entry name" value="SH3 Domains"/>
    <property type="match status" value="1"/>
</dbReference>
<feature type="chain" id="PRO_5039543059" evidence="2">
    <location>
        <begin position="22"/>
        <end position="593"/>
    </location>
</feature>